<comment type="caution">
    <text evidence="3">The sequence shown here is derived from an EMBL/GenBank/DDBJ whole genome shotgun (WGS) entry which is preliminary data.</text>
</comment>
<dbReference type="Pfam" id="PF05016">
    <property type="entry name" value="ParE_toxin"/>
    <property type="match status" value="1"/>
</dbReference>
<evidence type="ECO:0000256" key="1">
    <source>
        <dbReference type="ARBA" id="ARBA00006226"/>
    </source>
</evidence>
<accession>A0A1G2EE11</accession>
<sequence length="83" mass="10098">MEYQLKIKPKVDKELKSLAKVDYYKILSAFTILSRDPFLGKKMEGEYKNCYNYRVWPYRIIYQIYKKELIVLIIRVGHRQGVY</sequence>
<evidence type="ECO:0000256" key="2">
    <source>
        <dbReference type="ARBA" id="ARBA00022649"/>
    </source>
</evidence>
<dbReference type="InterPro" id="IPR035093">
    <property type="entry name" value="RelE/ParE_toxin_dom_sf"/>
</dbReference>
<dbReference type="AlphaFoldDB" id="A0A1G2EE11"/>
<dbReference type="Gene3D" id="3.30.2310.20">
    <property type="entry name" value="RelE-like"/>
    <property type="match status" value="1"/>
</dbReference>
<comment type="similarity">
    <text evidence="1">Belongs to the RelE toxin family.</text>
</comment>
<organism evidence="3 4">
    <name type="scientific">Candidatus Nealsonbacteria bacterium RIFCSPLOWO2_01_FULL_41_9</name>
    <dbReference type="NCBI Taxonomy" id="1801671"/>
    <lineage>
        <taxon>Bacteria</taxon>
        <taxon>Candidatus Nealsoniibacteriota</taxon>
    </lineage>
</organism>
<name>A0A1G2EE11_9BACT</name>
<evidence type="ECO:0000313" key="4">
    <source>
        <dbReference type="Proteomes" id="UP000176406"/>
    </source>
</evidence>
<dbReference type="Proteomes" id="UP000176406">
    <property type="component" value="Unassembled WGS sequence"/>
</dbReference>
<dbReference type="PANTHER" id="PTHR35601">
    <property type="entry name" value="TOXIN RELE"/>
    <property type="match status" value="1"/>
</dbReference>
<dbReference type="PANTHER" id="PTHR35601:SF1">
    <property type="entry name" value="TOXIN RELE"/>
    <property type="match status" value="1"/>
</dbReference>
<evidence type="ECO:0008006" key="5">
    <source>
        <dbReference type="Google" id="ProtNLM"/>
    </source>
</evidence>
<evidence type="ECO:0000313" key="3">
    <source>
        <dbReference type="EMBL" id="OGZ24054.1"/>
    </source>
</evidence>
<dbReference type="EMBL" id="MHMG01000003">
    <property type="protein sequence ID" value="OGZ24054.1"/>
    <property type="molecule type" value="Genomic_DNA"/>
</dbReference>
<dbReference type="NCBIfam" id="TIGR02385">
    <property type="entry name" value="RelE_StbE"/>
    <property type="match status" value="1"/>
</dbReference>
<keyword evidence="2" id="KW-1277">Toxin-antitoxin system</keyword>
<dbReference type="SUPFAM" id="SSF143011">
    <property type="entry name" value="RelE-like"/>
    <property type="match status" value="1"/>
</dbReference>
<protein>
    <recommendedName>
        <fullName evidence="5">Addiction module toxin RelE</fullName>
    </recommendedName>
</protein>
<gene>
    <name evidence="3" type="ORF">A3A08_01435</name>
</gene>
<reference evidence="3 4" key="1">
    <citation type="journal article" date="2016" name="Nat. Commun.">
        <title>Thousands of microbial genomes shed light on interconnected biogeochemical processes in an aquifer system.</title>
        <authorList>
            <person name="Anantharaman K."/>
            <person name="Brown C.T."/>
            <person name="Hug L.A."/>
            <person name="Sharon I."/>
            <person name="Castelle C.J."/>
            <person name="Probst A.J."/>
            <person name="Thomas B.C."/>
            <person name="Singh A."/>
            <person name="Wilkins M.J."/>
            <person name="Karaoz U."/>
            <person name="Brodie E.L."/>
            <person name="Williams K.H."/>
            <person name="Hubbard S.S."/>
            <person name="Banfield J.F."/>
        </authorList>
    </citation>
    <scope>NUCLEOTIDE SEQUENCE [LARGE SCALE GENOMIC DNA]</scope>
</reference>
<dbReference type="InterPro" id="IPR007712">
    <property type="entry name" value="RelE/ParE_toxin"/>
</dbReference>
<proteinExistence type="inferred from homology"/>